<dbReference type="InterPro" id="IPR029063">
    <property type="entry name" value="SAM-dependent_MTases_sf"/>
</dbReference>
<dbReference type="EMBL" id="GG666520">
    <property type="protein sequence ID" value="EEN59591.1"/>
    <property type="molecule type" value="Genomic_DNA"/>
</dbReference>
<dbReference type="eggNOG" id="KOG1541">
    <property type="taxonomic scope" value="Eukaryota"/>
</dbReference>
<evidence type="ECO:0000313" key="2">
    <source>
        <dbReference type="EMBL" id="EEN59591.1"/>
    </source>
</evidence>
<evidence type="ECO:0000259" key="1">
    <source>
        <dbReference type="Pfam" id="PF13649"/>
    </source>
</evidence>
<accession>C3YJJ2</accession>
<organism>
    <name type="scientific">Branchiostoma floridae</name>
    <name type="common">Florida lancelet</name>
    <name type="synonym">Amphioxus</name>
    <dbReference type="NCBI Taxonomy" id="7739"/>
    <lineage>
        <taxon>Eukaryota</taxon>
        <taxon>Metazoa</taxon>
        <taxon>Chordata</taxon>
        <taxon>Cephalochordata</taxon>
        <taxon>Leptocardii</taxon>
        <taxon>Amphioxiformes</taxon>
        <taxon>Branchiostomatidae</taxon>
        <taxon>Branchiostoma</taxon>
    </lineage>
</organism>
<dbReference type="Pfam" id="PF13649">
    <property type="entry name" value="Methyltransf_25"/>
    <property type="match status" value="1"/>
</dbReference>
<dbReference type="CDD" id="cd02440">
    <property type="entry name" value="AdoMet_MTases"/>
    <property type="match status" value="1"/>
</dbReference>
<dbReference type="STRING" id="7739.C3YJJ2"/>
<proteinExistence type="predicted"/>
<dbReference type="PANTHER" id="PTHR43591">
    <property type="entry name" value="METHYLTRANSFERASE"/>
    <property type="match status" value="1"/>
</dbReference>
<dbReference type="AlphaFoldDB" id="C3YJJ2"/>
<gene>
    <name evidence="2" type="ORF">BRAFLDRAFT_93226</name>
</gene>
<dbReference type="InterPro" id="IPR041698">
    <property type="entry name" value="Methyltransf_25"/>
</dbReference>
<protein>
    <recommendedName>
        <fullName evidence="1">Methyltransferase domain-containing protein</fullName>
    </recommendedName>
</protein>
<reference evidence="2" key="1">
    <citation type="journal article" date="2008" name="Nature">
        <title>The amphioxus genome and the evolution of the chordate karyotype.</title>
        <authorList>
            <consortium name="US DOE Joint Genome Institute (JGI-PGF)"/>
            <person name="Putnam N.H."/>
            <person name="Butts T."/>
            <person name="Ferrier D.E.K."/>
            <person name="Furlong R.F."/>
            <person name="Hellsten U."/>
            <person name="Kawashima T."/>
            <person name="Robinson-Rechavi M."/>
            <person name="Shoguchi E."/>
            <person name="Terry A."/>
            <person name="Yu J.-K."/>
            <person name="Benito-Gutierrez E.L."/>
            <person name="Dubchak I."/>
            <person name="Garcia-Fernandez J."/>
            <person name="Gibson-Brown J.J."/>
            <person name="Grigoriev I.V."/>
            <person name="Horton A.C."/>
            <person name="de Jong P.J."/>
            <person name="Jurka J."/>
            <person name="Kapitonov V.V."/>
            <person name="Kohara Y."/>
            <person name="Kuroki Y."/>
            <person name="Lindquist E."/>
            <person name="Lucas S."/>
            <person name="Osoegawa K."/>
            <person name="Pennacchio L.A."/>
            <person name="Salamov A.A."/>
            <person name="Satou Y."/>
            <person name="Sauka-Spengler T."/>
            <person name="Schmutz J."/>
            <person name="Shin-I T."/>
            <person name="Toyoda A."/>
            <person name="Bronner-Fraser M."/>
            <person name="Fujiyama A."/>
            <person name="Holland L.Z."/>
            <person name="Holland P.W.H."/>
            <person name="Satoh N."/>
            <person name="Rokhsar D.S."/>
        </authorList>
    </citation>
    <scope>NUCLEOTIDE SEQUENCE [LARGE SCALE GENOMIC DNA]</scope>
    <source>
        <strain evidence="2">S238N-H82</strain>
        <tissue evidence="2">Testes</tissue>
    </source>
</reference>
<feature type="domain" description="Methyltransferase" evidence="1">
    <location>
        <begin position="73"/>
        <end position="164"/>
    </location>
</feature>
<dbReference type="Gene3D" id="3.40.50.150">
    <property type="entry name" value="Vaccinia Virus protein VP39"/>
    <property type="match status" value="1"/>
</dbReference>
<name>C3YJJ2_BRAFL</name>
<dbReference type="PANTHER" id="PTHR43591:SF101">
    <property type="entry name" value="METHYLTRANSFERASE-LIKE PROTEIN 27"/>
    <property type="match status" value="1"/>
</dbReference>
<dbReference type="InParanoid" id="C3YJJ2"/>
<sequence length="223" mass="25306">MRSQRRFGSNMCDEVVFIPRNQEISPEGVRKNYDDWATSYDQAYAELDYKAPQFCAETLAETFAAADRSQIRILDVAAGTGLVGEELHKMGFTNMDAVDCSQKMLDEAKVKNIYGRLICDFVGPEQLDMENDTYDAIACCGGFATGLLKEDCFPELIRVVKPGGIICIIMRELFLHTLEAYRDKLEPAMAQLQQEGLWERVSRDVIPDFYPNKTGVRFVFRVL</sequence>
<dbReference type="SUPFAM" id="SSF53335">
    <property type="entry name" value="S-adenosyl-L-methionine-dependent methyltransferases"/>
    <property type="match status" value="1"/>
</dbReference>